<gene>
    <name evidence="1" type="ORF">R69658_08048</name>
</gene>
<dbReference type="Proteomes" id="UP000674425">
    <property type="component" value="Unassembled WGS sequence"/>
</dbReference>
<comment type="caution">
    <text evidence="1">The sequence shown here is derived from an EMBL/GenBank/DDBJ whole genome shotgun (WGS) entry which is preliminary data.</text>
</comment>
<sequence length="231" mass="24910">MFIQRTLLKTIGATGDDSLNARRIQMLQDRVCIVSLVGSQTGGFQLAQQGQSFGTVSSLSARQMKAGEHTQAIHQSVNLGAQSATRAPDRLFAFFFAAPAACWWARTIVLSMKTSSRSASPASLASTACHISARDHLAKRWYTLFHGPKSGGKSRHGLPVRAIHSTASTNSRLSPAVRPGSVDLPCSKGAIRSYWSSLSISLGILFFRKRLDVNSFPHKLTAPSAMIVNTP</sequence>
<proteinExistence type="predicted"/>
<accession>A0ABM8T9B9</accession>
<keyword evidence="2" id="KW-1185">Reference proteome</keyword>
<protein>
    <submittedName>
        <fullName evidence="1">Uncharacterized protein</fullName>
    </submittedName>
</protein>
<evidence type="ECO:0000313" key="2">
    <source>
        <dbReference type="Proteomes" id="UP000674425"/>
    </source>
</evidence>
<reference evidence="1 2" key="1">
    <citation type="submission" date="2021-02" db="EMBL/GenBank/DDBJ databases">
        <authorList>
            <person name="Vanwijnsberghe S."/>
        </authorList>
    </citation>
    <scope>NUCLEOTIDE SEQUENCE [LARGE SCALE GENOMIC DNA]</scope>
    <source>
        <strain evidence="1 2">R-69658</strain>
    </source>
</reference>
<organism evidence="1 2">
    <name type="scientific">Paraburkholderia aspalathi</name>
    <dbReference type="NCBI Taxonomy" id="1324617"/>
    <lineage>
        <taxon>Bacteria</taxon>
        <taxon>Pseudomonadati</taxon>
        <taxon>Pseudomonadota</taxon>
        <taxon>Betaproteobacteria</taxon>
        <taxon>Burkholderiales</taxon>
        <taxon>Burkholderiaceae</taxon>
        <taxon>Paraburkholderia</taxon>
    </lineage>
</organism>
<evidence type="ECO:0000313" key="1">
    <source>
        <dbReference type="EMBL" id="CAE6869253.1"/>
    </source>
</evidence>
<name>A0ABM8T9B9_9BURK</name>
<dbReference type="EMBL" id="CAJNAU010000238">
    <property type="protein sequence ID" value="CAE6869253.1"/>
    <property type="molecule type" value="Genomic_DNA"/>
</dbReference>